<comment type="PTM">
    <text evidence="11">Upon Fe-S cluster removal intramolecular disulfide bonds are formed.</text>
</comment>
<dbReference type="InterPro" id="IPR003482">
    <property type="entry name" value="Whib"/>
</dbReference>
<feature type="domain" description="4Fe-4S Wbl-type" evidence="12">
    <location>
        <begin position="8"/>
        <end position="70"/>
    </location>
</feature>
<reference evidence="13" key="2">
    <citation type="submission" date="2020-09" db="EMBL/GenBank/DDBJ databases">
        <authorList>
            <person name="Sun Q."/>
            <person name="Ohkuma M."/>
        </authorList>
    </citation>
    <scope>NUCLEOTIDE SEQUENCE</scope>
    <source>
        <strain evidence="13">JCM 5016</strain>
    </source>
</reference>
<gene>
    <name evidence="11 13" type="primary">whiB</name>
    <name evidence="13" type="ORF">GCM10010389_65010</name>
</gene>
<dbReference type="EMBL" id="BMWH01000049">
    <property type="protein sequence ID" value="GHA17777.1"/>
    <property type="molecule type" value="Genomic_DNA"/>
</dbReference>
<protein>
    <recommendedName>
        <fullName evidence="11">Transcriptional regulator WhiB</fullName>
    </recommendedName>
</protein>
<accession>A0A918S0M9</accession>
<keyword evidence="4 11" id="KW-0479">Metal-binding</keyword>
<feature type="binding site" evidence="11">
    <location>
        <position position="37"/>
    </location>
    <ligand>
        <name>[4Fe-4S] cluster</name>
        <dbReference type="ChEBI" id="CHEBI:49883"/>
    </ligand>
</feature>
<keyword evidence="5 11" id="KW-0408">Iron</keyword>
<keyword evidence="10 11" id="KW-0804">Transcription</keyword>
<dbReference type="GO" id="GO:0045892">
    <property type="term" value="P:negative regulation of DNA-templated transcription"/>
    <property type="evidence" value="ECO:0007669"/>
    <property type="project" value="TreeGrafter"/>
</dbReference>
<dbReference type="GO" id="GO:0047134">
    <property type="term" value="F:protein-disulfide reductase [NAD(P)H] activity"/>
    <property type="evidence" value="ECO:0007669"/>
    <property type="project" value="TreeGrafter"/>
</dbReference>
<dbReference type="GO" id="GO:0005737">
    <property type="term" value="C:cytoplasm"/>
    <property type="evidence" value="ECO:0007669"/>
    <property type="project" value="UniProtKB-SubCell"/>
</dbReference>
<dbReference type="PANTHER" id="PTHR38839:SF6">
    <property type="entry name" value="TRANSCRIPTIONAL REGULATOR WHIB1"/>
    <property type="match status" value="1"/>
</dbReference>
<dbReference type="GO" id="GO:0051539">
    <property type="term" value="F:4 iron, 4 sulfur cluster binding"/>
    <property type="evidence" value="ECO:0007669"/>
    <property type="project" value="UniProtKB-UniRule"/>
</dbReference>
<evidence type="ECO:0000256" key="8">
    <source>
        <dbReference type="ARBA" id="ARBA00023125"/>
    </source>
</evidence>
<feature type="binding site" evidence="11">
    <location>
        <position position="9"/>
    </location>
    <ligand>
        <name>[4Fe-4S] cluster</name>
        <dbReference type="ChEBI" id="CHEBI:49883"/>
    </ligand>
</feature>
<keyword evidence="14" id="KW-1185">Reference proteome</keyword>
<comment type="similarity">
    <text evidence="2 11">Belongs to the WhiB family.</text>
</comment>
<keyword evidence="7 11" id="KW-0805">Transcription regulation</keyword>
<dbReference type="AlphaFoldDB" id="A0A918S0M9"/>
<comment type="function">
    <text evidence="11">Acts as a transcriptional regulator. Probably redox-responsive. The apo- but not holo-form probably binds DNA.</text>
</comment>
<reference evidence="13" key="1">
    <citation type="journal article" date="2014" name="Int. J. Syst. Evol. Microbiol.">
        <title>Complete genome sequence of Corynebacterium casei LMG S-19264T (=DSM 44701T), isolated from a smear-ripened cheese.</title>
        <authorList>
            <consortium name="US DOE Joint Genome Institute (JGI-PGF)"/>
            <person name="Walter F."/>
            <person name="Albersmeier A."/>
            <person name="Kalinowski J."/>
            <person name="Ruckert C."/>
        </authorList>
    </citation>
    <scope>NUCLEOTIDE SEQUENCE</scope>
    <source>
        <strain evidence="13">JCM 5016</strain>
    </source>
</reference>
<evidence type="ECO:0000256" key="1">
    <source>
        <dbReference type="ARBA" id="ARBA00004496"/>
    </source>
</evidence>
<dbReference type="PANTHER" id="PTHR38839">
    <property type="entry name" value="TRANSCRIPTIONAL REGULATOR WHID-RELATED"/>
    <property type="match status" value="1"/>
</dbReference>
<evidence type="ECO:0000256" key="2">
    <source>
        <dbReference type="ARBA" id="ARBA00006597"/>
    </source>
</evidence>
<proteinExistence type="inferred from homology"/>
<evidence type="ECO:0000256" key="7">
    <source>
        <dbReference type="ARBA" id="ARBA00023015"/>
    </source>
</evidence>
<comment type="PTM">
    <text evidence="11">The Fe-S cluster can be nitrosylated by nitric oxide (NO).</text>
</comment>
<evidence type="ECO:0000256" key="6">
    <source>
        <dbReference type="ARBA" id="ARBA00023014"/>
    </source>
</evidence>
<dbReference type="HAMAP" id="MF_01479">
    <property type="entry name" value="WhiB"/>
    <property type="match status" value="1"/>
</dbReference>
<comment type="caution">
    <text evidence="13">The sequence shown here is derived from an EMBL/GenBank/DDBJ whole genome shotgun (WGS) entry which is preliminary data.</text>
</comment>
<comment type="cofactor">
    <cofactor evidence="11">
        <name>[4Fe-4S] cluster</name>
        <dbReference type="ChEBI" id="CHEBI:49883"/>
    </cofactor>
    <text evidence="11">Binds 1 [4Fe-4S] cluster per subunit. Following nitrosylation of the [4Fe-4S] cluster binds 1 [4Fe-8(NO)] cluster per subunit.</text>
</comment>
<evidence type="ECO:0000259" key="12">
    <source>
        <dbReference type="PROSITE" id="PS51674"/>
    </source>
</evidence>
<feature type="binding site" evidence="11">
    <location>
        <position position="46"/>
    </location>
    <ligand>
        <name>[4Fe-4S] cluster</name>
        <dbReference type="ChEBI" id="CHEBI:49883"/>
    </ligand>
</feature>
<dbReference type="RefSeq" id="WP_190061108.1">
    <property type="nucleotide sequence ID" value="NZ_BMWH01000049.1"/>
</dbReference>
<evidence type="ECO:0000313" key="13">
    <source>
        <dbReference type="EMBL" id="GHA17777.1"/>
    </source>
</evidence>
<dbReference type="PROSITE" id="PS51674">
    <property type="entry name" value="4FE4S_WBL"/>
    <property type="match status" value="1"/>
</dbReference>
<dbReference type="GO" id="GO:0046872">
    <property type="term" value="F:metal ion binding"/>
    <property type="evidence" value="ECO:0007669"/>
    <property type="project" value="UniProtKB-KW"/>
</dbReference>
<dbReference type="GO" id="GO:0035731">
    <property type="term" value="F:dinitrosyl-iron complex binding"/>
    <property type="evidence" value="ECO:0007669"/>
    <property type="project" value="UniProtKB-UniRule"/>
</dbReference>
<dbReference type="Proteomes" id="UP000623010">
    <property type="component" value="Unassembled WGS sequence"/>
</dbReference>
<evidence type="ECO:0000313" key="14">
    <source>
        <dbReference type="Proteomes" id="UP000623010"/>
    </source>
</evidence>
<dbReference type="GO" id="GO:0045454">
    <property type="term" value="P:cell redox homeostasis"/>
    <property type="evidence" value="ECO:0007669"/>
    <property type="project" value="TreeGrafter"/>
</dbReference>
<dbReference type="InterPro" id="IPR034768">
    <property type="entry name" value="4FE4S_WBL"/>
</dbReference>
<evidence type="ECO:0000256" key="9">
    <source>
        <dbReference type="ARBA" id="ARBA00023157"/>
    </source>
</evidence>
<evidence type="ECO:0000256" key="10">
    <source>
        <dbReference type="ARBA" id="ARBA00023163"/>
    </source>
</evidence>
<keyword evidence="6 11" id="KW-0411">Iron-sulfur</keyword>
<evidence type="ECO:0000256" key="5">
    <source>
        <dbReference type="ARBA" id="ARBA00023004"/>
    </source>
</evidence>
<keyword evidence="9 11" id="KW-1015">Disulfide bond</keyword>
<evidence type="ECO:0000256" key="4">
    <source>
        <dbReference type="ARBA" id="ARBA00022723"/>
    </source>
</evidence>
<comment type="subcellular location">
    <subcellularLocation>
        <location evidence="1 11">Cytoplasm</location>
    </subcellularLocation>
</comment>
<sequence>MNWRERAACRYEDPELFFPVGDGGLSVRQVEEARTVCRRCPVLRDCRSWALHHAEYEGIWGGLTAAERRMAARRRLPERDRS</sequence>
<name>A0A918S0M9_9ACTN</name>
<keyword evidence="8 11" id="KW-0238">DNA-binding</keyword>
<keyword evidence="11" id="KW-0963">Cytoplasm</keyword>
<evidence type="ECO:0000256" key="11">
    <source>
        <dbReference type="HAMAP-Rule" id="MF_01479"/>
    </source>
</evidence>
<feature type="binding site" evidence="11">
    <location>
        <position position="40"/>
    </location>
    <ligand>
        <name>[4Fe-4S] cluster</name>
        <dbReference type="ChEBI" id="CHEBI:49883"/>
    </ligand>
</feature>
<keyword evidence="3 11" id="KW-0004">4Fe-4S</keyword>
<dbReference type="Pfam" id="PF02467">
    <property type="entry name" value="Whib"/>
    <property type="match status" value="1"/>
</dbReference>
<evidence type="ECO:0000256" key="3">
    <source>
        <dbReference type="ARBA" id="ARBA00022485"/>
    </source>
</evidence>
<dbReference type="GO" id="GO:0003677">
    <property type="term" value="F:DNA binding"/>
    <property type="evidence" value="ECO:0007669"/>
    <property type="project" value="UniProtKB-UniRule"/>
</dbReference>
<organism evidence="13 14">
    <name type="scientific">Streptomyces echinoruber</name>
    <dbReference type="NCBI Taxonomy" id="68898"/>
    <lineage>
        <taxon>Bacteria</taxon>
        <taxon>Bacillati</taxon>
        <taxon>Actinomycetota</taxon>
        <taxon>Actinomycetes</taxon>
        <taxon>Kitasatosporales</taxon>
        <taxon>Streptomycetaceae</taxon>
        <taxon>Streptomyces</taxon>
    </lineage>
</organism>